<evidence type="ECO:0000259" key="2">
    <source>
        <dbReference type="PROSITE" id="PS50006"/>
    </source>
</evidence>
<dbReference type="CDD" id="cd22701">
    <property type="entry name" value="FHA_FKH1-like"/>
    <property type="match status" value="1"/>
</dbReference>
<dbReference type="EMBL" id="SHOA02000013">
    <property type="protein sequence ID" value="TDH68054.1"/>
    <property type="molecule type" value="Genomic_DNA"/>
</dbReference>
<dbReference type="GO" id="GO:0060962">
    <property type="term" value="P:regulation of ribosomal protein gene transcription by RNA polymerase II"/>
    <property type="evidence" value="ECO:0007669"/>
    <property type="project" value="InterPro"/>
</dbReference>
<keyword evidence="1" id="KW-0539">Nucleus</keyword>
<evidence type="ECO:0000313" key="4">
    <source>
        <dbReference type="Proteomes" id="UP000294530"/>
    </source>
</evidence>
<dbReference type="GeneID" id="94347958"/>
<sequence length="252" mass="28126">MQAPGLEERKKALEKKFVEKRPPLAYAKLSGRVEDDTPFEKLITHLPAELGRGPLSPLPDHRIALGEQKAISRLHARIQWNQSDSCFELQCLGKNGMFVDGKFVTKNQIVKLSSKVPLKIGHARLYFLCAIRSTISTMSGYKILQKAFEKAKYHKGVTSMTVDQVCDQILESYPKSELELGGKEHLRSFVSSYLQEDTAAFDRVEDATSLVPAYKMKPLLAASDIKKSVSINPVLKPEEIGTPGQKKQKITA</sequence>
<name>A0A976IDV2_BRELC</name>
<dbReference type="RefSeq" id="XP_067817553.1">
    <property type="nucleotide sequence ID" value="XM_067962287.1"/>
</dbReference>
<dbReference type="Pfam" id="PF00498">
    <property type="entry name" value="FHA"/>
    <property type="match status" value="1"/>
</dbReference>
<dbReference type="KEGG" id="blac:94347958"/>
<accession>A0A976IDV2</accession>
<comment type="caution">
    <text evidence="3">The sequence shown here is derived from an EMBL/GenBank/DDBJ whole genome shotgun (WGS) entry which is preliminary data.</text>
</comment>
<proteinExistence type="predicted"/>
<feature type="domain" description="FHA" evidence="2">
    <location>
        <begin position="48"/>
        <end position="104"/>
    </location>
</feature>
<dbReference type="InterPro" id="IPR008984">
    <property type="entry name" value="SMAD_FHA_dom_sf"/>
</dbReference>
<dbReference type="GO" id="GO:0043565">
    <property type="term" value="F:sequence-specific DNA binding"/>
    <property type="evidence" value="ECO:0007669"/>
    <property type="project" value="TreeGrafter"/>
</dbReference>
<dbReference type="PROSITE" id="PS50006">
    <property type="entry name" value="FHA_DOMAIN"/>
    <property type="match status" value="1"/>
</dbReference>
<reference evidence="3 4" key="1">
    <citation type="journal article" date="2021" name="Genome Biol.">
        <title>AFLAP: assembly-free linkage analysis pipeline using k-mers from genome sequencing data.</title>
        <authorList>
            <person name="Fletcher K."/>
            <person name="Zhang L."/>
            <person name="Gil J."/>
            <person name="Han R."/>
            <person name="Cavanaugh K."/>
            <person name="Michelmore R."/>
        </authorList>
    </citation>
    <scope>NUCLEOTIDE SEQUENCE [LARGE SCALE GENOMIC DNA]</scope>
    <source>
        <strain evidence="3 4">SF5</strain>
    </source>
</reference>
<protein>
    <recommendedName>
        <fullName evidence="2">FHA domain-containing protein</fullName>
    </recommendedName>
</protein>
<keyword evidence="4" id="KW-1185">Reference proteome</keyword>
<dbReference type="Proteomes" id="UP000294530">
    <property type="component" value="Unassembled WGS sequence"/>
</dbReference>
<dbReference type="OrthoDB" id="5954824at2759"/>
<gene>
    <name evidence="3" type="ORF">CCR75_004199</name>
</gene>
<dbReference type="GO" id="GO:0005634">
    <property type="term" value="C:nucleus"/>
    <property type="evidence" value="ECO:0007669"/>
    <property type="project" value="TreeGrafter"/>
</dbReference>
<dbReference type="InterPro" id="IPR045178">
    <property type="entry name" value="Fhl1/FHA1"/>
</dbReference>
<organism evidence="3 4">
    <name type="scientific">Bremia lactucae</name>
    <name type="common">Lettuce downy mildew</name>
    <dbReference type="NCBI Taxonomy" id="4779"/>
    <lineage>
        <taxon>Eukaryota</taxon>
        <taxon>Sar</taxon>
        <taxon>Stramenopiles</taxon>
        <taxon>Oomycota</taxon>
        <taxon>Peronosporomycetes</taxon>
        <taxon>Peronosporales</taxon>
        <taxon>Peronosporaceae</taxon>
        <taxon>Bremia</taxon>
    </lineage>
</organism>
<dbReference type="InterPro" id="IPR000253">
    <property type="entry name" value="FHA_dom"/>
</dbReference>
<dbReference type="PANTHER" id="PTHR21712">
    <property type="entry name" value="PRE-RRNA-PROCESSING PROTEIN FHL1"/>
    <property type="match status" value="1"/>
</dbReference>
<dbReference type="SMART" id="SM00240">
    <property type="entry name" value="FHA"/>
    <property type="match status" value="1"/>
</dbReference>
<evidence type="ECO:0000313" key="3">
    <source>
        <dbReference type="EMBL" id="TDH68054.1"/>
    </source>
</evidence>
<evidence type="ECO:0000256" key="1">
    <source>
        <dbReference type="ARBA" id="ARBA00023242"/>
    </source>
</evidence>
<dbReference type="SUPFAM" id="SSF49879">
    <property type="entry name" value="SMAD/FHA domain"/>
    <property type="match status" value="1"/>
</dbReference>
<dbReference type="PANTHER" id="PTHR21712:SF29">
    <property type="entry name" value="PRE-RRNA-PROCESSING PROTEIN FHL1"/>
    <property type="match status" value="1"/>
</dbReference>
<dbReference type="Gene3D" id="2.60.200.20">
    <property type="match status" value="1"/>
</dbReference>
<dbReference type="AlphaFoldDB" id="A0A976IDV2"/>